<gene>
    <name evidence="2" type="ORF">LAESUDRAFT_329264</name>
</gene>
<dbReference type="Proteomes" id="UP000076871">
    <property type="component" value="Unassembled WGS sequence"/>
</dbReference>
<proteinExistence type="predicted"/>
<organism evidence="2 3">
    <name type="scientific">Laetiporus sulphureus 93-53</name>
    <dbReference type="NCBI Taxonomy" id="1314785"/>
    <lineage>
        <taxon>Eukaryota</taxon>
        <taxon>Fungi</taxon>
        <taxon>Dikarya</taxon>
        <taxon>Basidiomycota</taxon>
        <taxon>Agaricomycotina</taxon>
        <taxon>Agaricomycetes</taxon>
        <taxon>Polyporales</taxon>
        <taxon>Laetiporus</taxon>
    </lineage>
</organism>
<evidence type="ECO:0000313" key="2">
    <source>
        <dbReference type="EMBL" id="KZT03626.1"/>
    </source>
</evidence>
<accession>A0A165CX13</accession>
<dbReference type="AlphaFoldDB" id="A0A165CX13"/>
<dbReference type="InParanoid" id="A0A165CX13"/>
<dbReference type="RefSeq" id="XP_040761366.1">
    <property type="nucleotide sequence ID" value="XM_040902039.1"/>
</dbReference>
<dbReference type="EMBL" id="KV427642">
    <property type="protein sequence ID" value="KZT03626.1"/>
    <property type="molecule type" value="Genomic_DNA"/>
</dbReference>
<feature type="compositionally biased region" description="Polar residues" evidence="1">
    <location>
        <begin position="47"/>
        <end position="60"/>
    </location>
</feature>
<evidence type="ECO:0000313" key="3">
    <source>
        <dbReference type="Proteomes" id="UP000076871"/>
    </source>
</evidence>
<feature type="region of interest" description="Disordered" evidence="1">
    <location>
        <begin position="45"/>
        <end position="66"/>
    </location>
</feature>
<protein>
    <submittedName>
        <fullName evidence="2">Uncharacterized protein</fullName>
    </submittedName>
</protein>
<keyword evidence="3" id="KW-1185">Reference proteome</keyword>
<reference evidence="2 3" key="1">
    <citation type="journal article" date="2016" name="Mol. Biol. Evol.">
        <title>Comparative Genomics of Early-Diverging Mushroom-Forming Fungi Provides Insights into the Origins of Lignocellulose Decay Capabilities.</title>
        <authorList>
            <person name="Nagy L.G."/>
            <person name="Riley R."/>
            <person name="Tritt A."/>
            <person name="Adam C."/>
            <person name="Daum C."/>
            <person name="Floudas D."/>
            <person name="Sun H."/>
            <person name="Yadav J.S."/>
            <person name="Pangilinan J."/>
            <person name="Larsson K.H."/>
            <person name="Matsuura K."/>
            <person name="Barry K."/>
            <person name="Labutti K."/>
            <person name="Kuo R."/>
            <person name="Ohm R.A."/>
            <person name="Bhattacharya S.S."/>
            <person name="Shirouzu T."/>
            <person name="Yoshinaga Y."/>
            <person name="Martin F.M."/>
            <person name="Grigoriev I.V."/>
            <person name="Hibbett D.S."/>
        </authorList>
    </citation>
    <scope>NUCLEOTIDE SEQUENCE [LARGE SCALE GENOMIC DNA]</scope>
    <source>
        <strain evidence="2 3">93-53</strain>
    </source>
</reference>
<evidence type="ECO:0000256" key="1">
    <source>
        <dbReference type="SAM" id="MobiDB-lite"/>
    </source>
</evidence>
<name>A0A165CX13_9APHY</name>
<sequence length="66" mass="7362">MPYGDLNATDRMFVRAMSVPARRRSYSMARTSLSHDEQCGRCPHVKNGNTHASLTHSKQPANFAAK</sequence>
<dbReference type="GeneID" id="63819070"/>